<keyword evidence="7 9" id="KW-0472">Membrane</keyword>
<feature type="transmembrane region" description="Helical" evidence="9">
    <location>
        <begin position="481"/>
        <end position="510"/>
    </location>
</feature>
<feature type="transmembrane region" description="Helical" evidence="9">
    <location>
        <begin position="229"/>
        <end position="246"/>
    </location>
</feature>
<feature type="transmembrane region" description="Helical" evidence="9">
    <location>
        <begin position="110"/>
        <end position="130"/>
    </location>
</feature>
<comment type="caution">
    <text evidence="10">The sequence shown here is derived from an EMBL/GenBank/DDBJ whole genome shotgun (WGS) entry which is preliminary data.</text>
</comment>
<proteinExistence type="inferred from homology"/>
<dbReference type="EMBL" id="JACHXF010000013">
    <property type="protein sequence ID" value="MBB3097947.1"/>
    <property type="molecule type" value="Genomic_DNA"/>
</dbReference>
<dbReference type="Proteomes" id="UP000590749">
    <property type="component" value="Unassembled WGS sequence"/>
</dbReference>
<feature type="transmembrane region" description="Helical" evidence="9">
    <location>
        <begin position="349"/>
        <end position="367"/>
    </location>
</feature>
<dbReference type="CDD" id="cd06581">
    <property type="entry name" value="TM_PBP1_LivM_like"/>
    <property type="match status" value="1"/>
</dbReference>
<evidence type="ECO:0000256" key="3">
    <source>
        <dbReference type="ARBA" id="ARBA00022475"/>
    </source>
</evidence>
<dbReference type="InterPro" id="IPR001851">
    <property type="entry name" value="ABC_transp_permease"/>
</dbReference>
<organism evidence="10 11">
    <name type="scientific">Actinoplanes campanulatus</name>
    <dbReference type="NCBI Taxonomy" id="113559"/>
    <lineage>
        <taxon>Bacteria</taxon>
        <taxon>Bacillati</taxon>
        <taxon>Actinomycetota</taxon>
        <taxon>Actinomycetes</taxon>
        <taxon>Micromonosporales</taxon>
        <taxon>Micromonosporaceae</taxon>
        <taxon>Actinoplanes</taxon>
    </lineage>
</organism>
<protein>
    <submittedName>
        <fullName evidence="10">Branched-chain amino acid transport system permease protein</fullName>
    </submittedName>
</protein>
<feature type="transmembrane region" description="Helical" evidence="9">
    <location>
        <begin position="280"/>
        <end position="302"/>
    </location>
</feature>
<dbReference type="GO" id="GO:0005886">
    <property type="term" value="C:plasma membrane"/>
    <property type="evidence" value="ECO:0007669"/>
    <property type="project" value="UniProtKB-SubCell"/>
</dbReference>
<evidence type="ECO:0000313" key="10">
    <source>
        <dbReference type="EMBL" id="MBB3097947.1"/>
    </source>
</evidence>
<sequence>MDQVLLFITLGFAGGAVYAVIAASIVSLHAATGVLNFAQGSLALWGVWVVAELRHSGTLVLPVGSIPLGSGPMAAWPAAGLGVLSVAALALAAHLLVFRPLRTAPPLAQVVASVGLMLAIASLVPLRFSTEGVLAPPILTERTLEAAGTVINVSDLILLATALTVAAALSAYLRFTRWGVATRAGAEDELAARLTGLSPDRLAAVMWLLTGAATALVAILAAPTLGLDPIGYMFYVLPGLAAALLARLTSIMVACLAGLAIGVLQSILLLLSTFDGWPVWAQAGLGDAVPFVIVVVALVILGRRLPARGALGTVRMPAVALPTRPWPTAGVLLAAAALAIGLTSGSWRFGVVTSIIMALIALSLVVLTGYLGQISLASMAFAGTGGFILSRATMAWNVPFPLSVLLSAGVATLVGVLVGLPALRVRGAQLAVVTLAGAVAVQQAAFANPALTPFEGNLIDGPTLFGWDLAVRDGTDLTTSAFAATVVVIVGVLAMAVVRLLAGFTGQSFLAVRSNERAAASVGIDVARVKLAGFALSAFLAGVGGCLIGYSRSQLSVESFNVIVGLSVLCMAYVGGITRVSGALIAGLIAPLGVLYTLLNTTLGLGHYYTLIAACALVLTAVLNPVGIAGGTSGLLHRRTPRKVVL</sequence>
<dbReference type="RefSeq" id="WP_183223571.1">
    <property type="nucleotide sequence ID" value="NZ_BMPW01000014.1"/>
</dbReference>
<feature type="transmembrane region" description="Helical" evidence="9">
    <location>
        <begin position="400"/>
        <end position="423"/>
    </location>
</feature>
<dbReference type="GO" id="GO:0006865">
    <property type="term" value="P:amino acid transport"/>
    <property type="evidence" value="ECO:0007669"/>
    <property type="project" value="UniProtKB-KW"/>
</dbReference>
<keyword evidence="11" id="KW-1185">Reference proteome</keyword>
<evidence type="ECO:0000256" key="9">
    <source>
        <dbReference type="SAM" id="Phobius"/>
    </source>
</evidence>
<evidence type="ECO:0000256" key="8">
    <source>
        <dbReference type="ARBA" id="ARBA00037998"/>
    </source>
</evidence>
<feature type="transmembrane region" description="Helical" evidence="9">
    <location>
        <begin position="150"/>
        <end position="173"/>
    </location>
</feature>
<feature type="transmembrane region" description="Helical" evidence="9">
    <location>
        <begin position="73"/>
        <end position="98"/>
    </location>
</feature>
<accession>A0A7W5FGZ1</accession>
<feature type="transmembrane region" description="Helical" evidence="9">
    <location>
        <begin position="6"/>
        <end position="26"/>
    </location>
</feature>
<evidence type="ECO:0000256" key="2">
    <source>
        <dbReference type="ARBA" id="ARBA00022448"/>
    </source>
</evidence>
<evidence type="ECO:0000256" key="7">
    <source>
        <dbReference type="ARBA" id="ARBA00023136"/>
    </source>
</evidence>
<feature type="transmembrane region" description="Helical" evidence="9">
    <location>
        <begin position="581"/>
        <end position="599"/>
    </location>
</feature>
<evidence type="ECO:0000256" key="6">
    <source>
        <dbReference type="ARBA" id="ARBA00022989"/>
    </source>
</evidence>
<dbReference type="PANTHER" id="PTHR11795">
    <property type="entry name" value="BRANCHED-CHAIN AMINO ACID TRANSPORT SYSTEM PERMEASE PROTEIN LIVH"/>
    <property type="match status" value="1"/>
</dbReference>
<dbReference type="InterPro" id="IPR052157">
    <property type="entry name" value="BCAA_transport_permease"/>
</dbReference>
<evidence type="ECO:0000256" key="4">
    <source>
        <dbReference type="ARBA" id="ARBA00022692"/>
    </source>
</evidence>
<keyword evidence="5" id="KW-0029">Amino-acid transport</keyword>
<feature type="transmembrane region" description="Helical" evidence="9">
    <location>
        <begin position="531"/>
        <end position="550"/>
    </location>
</feature>
<evidence type="ECO:0000256" key="1">
    <source>
        <dbReference type="ARBA" id="ARBA00004651"/>
    </source>
</evidence>
<dbReference type="AlphaFoldDB" id="A0A7W5FGZ1"/>
<keyword evidence="4 9" id="KW-0812">Transmembrane</keyword>
<feature type="transmembrane region" description="Helical" evidence="9">
    <location>
        <begin position="556"/>
        <end position="574"/>
    </location>
</feature>
<evidence type="ECO:0000313" key="11">
    <source>
        <dbReference type="Proteomes" id="UP000590749"/>
    </source>
</evidence>
<name>A0A7W5FGZ1_9ACTN</name>
<dbReference type="PANTHER" id="PTHR11795:SF450">
    <property type="entry name" value="ABC TRANSPORTER PERMEASE PROTEIN"/>
    <property type="match status" value="1"/>
</dbReference>
<comment type="similarity">
    <text evidence="8">Belongs to the binding-protein-dependent transport system permease family. LivHM subfamily.</text>
</comment>
<reference evidence="10 11" key="1">
    <citation type="submission" date="2020-08" db="EMBL/GenBank/DDBJ databases">
        <title>Genomic Encyclopedia of Type Strains, Phase III (KMG-III): the genomes of soil and plant-associated and newly described type strains.</title>
        <authorList>
            <person name="Whitman W."/>
        </authorList>
    </citation>
    <scope>NUCLEOTIDE SEQUENCE [LARGE SCALE GENOMIC DNA]</scope>
    <source>
        <strain evidence="10 11">CECT 3287</strain>
    </source>
</reference>
<feature type="transmembrane region" description="Helical" evidence="9">
    <location>
        <begin position="611"/>
        <end position="636"/>
    </location>
</feature>
<evidence type="ECO:0000256" key="5">
    <source>
        <dbReference type="ARBA" id="ARBA00022970"/>
    </source>
</evidence>
<feature type="transmembrane region" description="Helical" evidence="9">
    <location>
        <begin position="374"/>
        <end position="394"/>
    </location>
</feature>
<feature type="transmembrane region" description="Helical" evidence="9">
    <location>
        <begin position="253"/>
        <end position="274"/>
    </location>
</feature>
<feature type="transmembrane region" description="Helical" evidence="9">
    <location>
        <begin position="33"/>
        <end position="53"/>
    </location>
</feature>
<dbReference type="CDD" id="cd06582">
    <property type="entry name" value="TM_PBP1_LivH_like"/>
    <property type="match status" value="1"/>
</dbReference>
<keyword evidence="3" id="KW-1003">Cell membrane</keyword>
<feature type="transmembrane region" description="Helical" evidence="9">
    <location>
        <begin position="202"/>
        <end position="223"/>
    </location>
</feature>
<feature type="transmembrane region" description="Helical" evidence="9">
    <location>
        <begin position="323"/>
        <end position="343"/>
    </location>
</feature>
<keyword evidence="6 9" id="KW-1133">Transmembrane helix</keyword>
<gene>
    <name evidence="10" type="ORF">FHR83_005632</name>
</gene>
<dbReference type="InterPro" id="IPR043428">
    <property type="entry name" value="LivM-like"/>
</dbReference>
<feature type="transmembrane region" description="Helical" evidence="9">
    <location>
        <begin position="430"/>
        <end position="451"/>
    </location>
</feature>
<comment type="subcellular location">
    <subcellularLocation>
        <location evidence="1">Cell membrane</location>
        <topology evidence="1">Multi-pass membrane protein</topology>
    </subcellularLocation>
</comment>
<dbReference type="Pfam" id="PF02653">
    <property type="entry name" value="BPD_transp_2"/>
    <property type="match status" value="2"/>
</dbReference>
<dbReference type="GO" id="GO:0015658">
    <property type="term" value="F:branched-chain amino acid transmembrane transporter activity"/>
    <property type="evidence" value="ECO:0007669"/>
    <property type="project" value="InterPro"/>
</dbReference>
<keyword evidence="2" id="KW-0813">Transport</keyword>